<dbReference type="InterPro" id="IPR043519">
    <property type="entry name" value="NT_sf"/>
</dbReference>
<proteinExistence type="predicted"/>
<dbReference type="EMBL" id="WPAF01000014">
    <property type="protein sequence ID" value="KAF0134026.1"/>
    <property type="molecule type" value="Genomic_DNA"/>
</dbReference>
<dbReference type="Gene3D" id="3.30.460.40">
    <property type="match status" value="1"/>
</dbReference>
<dbReference type="SUPFAM" id="SSF81301">
    <property type="entry name" value="Nucleotidyltransferase"/>
    <property type="match status" value="1"/>
</dbReference>
<name>A0A833L0V6_UNCSA</name>
<dbReference type="Pfam" id="PF09970">
    <property type="entry name" value="DUF2204"/>
    <property type="match status" value="1"/>
</dbReference>
<evidence type="ECO:0008006" key="3">
    <source>
        <dbReference type="Google" id="ProtNLM"/>
    </source>
</evidence>
<comment type="caution">
    <text evidence="1">The sequence shown here is derived from an EMBL/GenBank/DDBJ whole genome shotgun (WGS) entry which is preliminary data.</text>
</comment>
<sequence>MDIENLLKLLKEHKVKFVLIGAMAFPRYGYSRTTLDVDIFIEPTKKNAEKTYKALKKFGYDVSDITINDLLSKKLLIRQYMVETDIHPFVAGVTFQEIWKNKESGEIGDIKVYFPSLKDLIKMKKAAGRDKDKEDLKILKKLKGD</sequence>
<dbReference type="Proteomes" id="UP000488506">
    <property type="component" value="Unassembled WGS sequence"/>
</dbReference>
<gene>
    <name evidence="1" type="ORF">FD145_968</name>
</gene>
<evidence type="ECO:0000313" key="2">
    <source>
        <dbReference type="Proteomes" id="UP000488506"/>
    </source>
</evidence>
<dbReference type="InterPro" id="IPR018700">
    <property type="entry name" value="DUF2204"/>
</dbReference>
<accession>A0A833L0V6</accession>
<evidence type="ECO:0000313" key="1">
    <source>
        <dbReference type="EMBL" id="KAF0134026.1"/>
    </source>
</evidence>
<protein>
    <recommendedName>
        <fullName evidence="3">Nucleotidyltransferase family protein</fullName>
    </recommendedName>
</protein>
<dbReference type="AlphaFoldDB" id="A0A833L0V6"/>
<organism evidence="1 2">
    <name type="scientific">Candidatus Saganbacteria bacterium</name>
    <dbReference type="NCBI Taxonomy" id="2575572"/>
    <lineage>
        <taxon>Bacteria</taxon>
        <taxon>Bacillati</taxon>
        <taxon>Saganbacteria</taxon>
    </lineage>
</organism>
<reference evidence="1 2" key="1">
    <citation type="submission" date="2019-12" db="EMBL/GenBank/DDBJ databases">
        <authorList>
            <person name="Wolfe R."/>
            <person name="Danczak R."/>
            <person name="Wilkins M."/>
        </authorList>
    </citation>
    <scope>NUCLEOTIDE SEQUENCE [LARGE SCALE GENOMIC DNA]</scope>
    <source>
        <strain evidence="1">X2_MaxBin.013</strain>
    </source>
</reference>